<evidence type="ECO:0000259" key="1">
    <source>
        <dbReference type="PROSITE" id="PS51186"/>
    </source>
</evidence>
<sequence length="151" mass="17643">MESLEFRKLTKTEEIAEVFSLYPDDWKEVLLPVWSNYAENSEVYVLLKEDDITTLGILFHNGAPEMEAFAETATLLFMERKPYIGFIYTLPNFRGRGFASLWLKELKNALPEKTFWLTVEDPKLITFYESNGFSLQDKSPVQEEWLLLTSQ</sequence>
<keyword evidence="3" id="KW-1185">Reference proteome</keyword>
<dbReference type="Gene3D" id="3.40.630.30">
    <property type="match status" value="1"/>
</dbReference>
<dbReference type="GO" id="GO:0016747">
    <property type="term" value="F:acyltransferase activity, transferring groups other than amino-acyl groups"/>
    <property type="evidence" value="ECO:0007669"/>
    <property type="project" value="InterPro"/>
</dbReference>
<reference evidence="2 3" key="1">
    <citation type="submission" date="2019-04" db="EMBL/GenBank/DDBJ databases">
        <title>Draft genome sequence of Robertkochia marina CC-AMO-30D.</title>
        <authorList>
            <person name="Hameed A."/>
            <person name="Lin S.-Y."/>
            <person name="Shahina M."/>
            <person name="Lai W.-A."/>
            <person name="Young C.-C."/>
        </authorList>
    </citation>
    <scope>NUCLEOTIDE SEQUENCE [LARGE SCALE GENOMIC DNA]</scope>
    <source>
        <strain evidence="2 3">CC-AMO-30D</strain>
    </source>
</reference>
<dbReference type="InterPro" id="IPR016181">
    <property type="entry name" value="Acyl_CoA_acyltransferase"/>
</dbReference>
<dbReference type="InterPro" id="IPR000182">
    <property type="entry name" value="GNAT_dom"/>
</dbReference>
<name>A0A4S3M6E8_9FLAO</name>
<dbReference type="PROSITE" id="PS51186">
    <property type="entry name" value="GNAT"/>
    <property type="match status" value="1"/>
</dbReference>
<dbReference type="RefSeq" id="WP_136335297.1">
    <property type="nucleotide sequence ID" value="NZ_QXMP01000002.1"/>
</dbReference>
<comment type="caution">
    <text evidence="2">The sequence shown here is derived from an EMBL/GenBank/DDBJ whole genome shotgun (WGS) entry which is preliminary data.</text>
</comment>
<evidence type="ECO:0000313" key="2">
    <source>
        <dbReference type="EMBL" id="THD69807.1"/>
    </source>
</evidence>
<organism evidence="2 3">
    <name type="scientific">Robertkochia marina</name>
    <dbReference type="NCBI Taxonomy" id="1227945"/>
    <lineage>
        <taxon>Bacteria</taxon>
        <taxon>Pseudomonadati</taxon>
        <taxon>Bacteroidota</taxon>
        <taxon>Flavobacteriia</taxon>
        <taxon>Flavobacteriales</taxon>
        <taxon>Flavobacteriaceae</taxon>
        <taxon>Robertkochia</taxon>
    </lineage>
</organism>
<dbReference type="AlphaFoldDB" id="A0A4S3M6E8"/>
<evidence type="ECO:0000313" key="3">
    <source>
        <dbReference type="Proteomes" id="UP000305939"/>
    </source>
</evidence>
<proteinExistence type="predicted"/>
<dbReference type="EMBL" id="SSMC01000001">
    <property type="protein sequence ID" value="THD69807.1"/>
    <property type="molecule type" value="Genomic_DNA"/>
</dbReference>
<dbReference type="Proteomes" id="UP000305939">
    <property type="component" value="Unassembled WGS sequence"/>
</dbReference>
<dbReference type="SUPFAM" id="SSF55729">
    <property type="entry name" value="Acyl-CoA N-acyltransferases (Nat)"/>
    <property type="match status" value="1"/>
</dbReference>
<accession>A0A4S3M6E8</accession>
<dbReference type="Pfam" id="PF00583">
    <property type="entry name" value="Acetyltransf_1"/>
    <property type="match status" value="1"/>
</dbReference>
<dbReference type="OrthoDB" id="1450704at2"/>
<gene>
    <name evidence="2" type="ORF">E7Z59_05625</name>
</gene>
<keyword evidence="2" id="KW-0808">Transferase</keyword>
<protein>
    <submittedName>
        <fullName evidence="2">GNAT family N-acetyltransferase</fullName>
    </submittedName>
</protein>
<feature type="domain" description="N-acetyltransferase" evidence="1">
    <location>
        <begin position="4"/>
        <end position="151"/>
    </location>
</feature>